<evidence type="ECO:0000259" key="6">
    <source>
        <dbReference type="PROSITE" id="PS50929"/>
    </source>
</evidence>
<dbReference type="EMBL" id="VIGX01000316">
    <property type="protein sequence ID" value="TWS19352.1"/>
    <property type="molecule type" value="Genomic_DNA"/>
</dbReference>
<feature type="non-terminal residue" evidence="7">
    <location>
        <position position="170"/>
    </location>
</feature>
<dbReference type="InterPro" id="IPR036640">
    <property type="entry name" value="ABC1_TM_sf"/>
</dbReference>
<keyword evidence="3 5" id="KW-1133">Transmembrane helix</keyword>
<dbReference type="Proteomes" id="UP000319375">
    <property type="component" value="Unassembled WGS sequence"/>
</dbReference>
<evidence type="ECO:0000256" key="4">
    <source>
        <dbReference type="ARBA" id="ARBA00023136"/>
    </source>
</evidence>
<evidence type="ECO:0000313" key="7">
    <source>
        <dbReference type="EMBL" id="TWS19352.1"/>
    </source>
</evidence>
<reference evidence="7 8" key="1">
    <citation type="submission" date="2019-06" db="EMBL/GenBank/DDBJ databases">
        <title>Tsukamurella conjunctivitidis sp. nov., Tsukamurella assacharolytica sp. nov. and Tsukamurella sputae sp. nov. isolated from patients with conjunctivitis, bacteraemia (lymphoma) and respiratory infection (sputum) in Hong Kong.</title>
        <authorList>
            <person name="Teng J.L.L."/>
            <person name="Lee H.H."/>
            <person name="Fong J.Y.H."/>
            <person name="Fok K.M.N."/>
            <person name="Lau S.K.P."/>
            <person name="Woo P.C.Y."/>
        </authorList>
    </citation>
    <scope>NUCLEOTIDE SEQUENCE [LARGE SCALE GENOMIC DNA]</scope>
    <source>
        <strain evidence="7 8">HKU72</strain>
    </source>
</reference>
<dbReference type="GO" id="GO:0140359">
    <property type="term" value="F:ABC-type transporter activity"/>
    <property type="evidence" value="ECO:0007669"/>
    <property type="project" value="InterPro"/>
</dbReference>
<feature type="transmembrane region" description="Helical" evidence="5">
    <location>
        <begin position="91"/>
        <end position="111"/>
    </location>
</feature>
<gene>
    <name evidence="7" type="ORF">FK530_25570</name>
</gene>
<sequence length="170" mass="18175">AAARRIRDDRGRLAQHVTDSVQGVREVLAFNHEAARSQQMADIEGRIGDAQAVAARYVSLRRGANQLLVASSMVVMLMVSGALYGGGQISLAQLGLALGVTLGSFAPMLAVEDFQADLDQAFASARRVFMITERAPLVTDPDSPRESDGTGDIVVRGVDFRYPCQEGSPI</sequence>
<feature type="non-terminal residue" evidence="7">
    <location>
        <position position="1"/>
    </location>
</feature>
<proteinExistence type="predicted"/>
<dbReference type="RefSeq" id="WP_146489548.1">
    <property type="nucleotide sequence ID" value="NZ_VIGX01000316.1"/>
</dbReference>
<keyword evidence="7" id="KW-0547">Nucleotide-binding</keyword>
<evidence type="ECO:0000256" key="3">
    <source>
        <dbReference type="ARBA" id="ARBA00022989"/>
    </source>
</evidence>
<evidence type="ECO:0000313" key="8">
    <source>
        <dbReference type="Proteomes" id="UP000319375"/>
    </source>
</evidence>
<feature type="domain" description="ABC transmembrane type-1" evidence="6">
    <location>
        <begin position="1"/>
        <end position="120"/>
    </location>
</feature>
<dbReference type="AlphaFoldDB" id="A0A5C5R9L4"/>
<keyword evidence="4 5" id="KW-0472">Membrane</keyword>
<evidence type="ECO:0000256" key="1">
    <source>
        <dbReference type="ARBA" id="ARBA00004651"/>
    </source>
</evidence>
<dbReference type="Gene3D" id="1.20.1560.10">
    <property type="entry name" value="ABC transporter type 1, transmembrane domain"/>
    <property type="match status" value="1"/>
</dbReference>
<keyword evidence="8" id="KW-1185">Reference proteome</keyword>
<dbReference type="GO" id="GO:0005524">
    <property type="term" value="F:ATP binding"/>
    <property type="evidence" value="ECO:0007669"/>
    <property type="project" value="UniProtKB-KW"/>
</dbReference>
<dbReference type="PROSITE" id="PS50929">
    <property type="entry name" value="ABC_TM1F"/>
    <property type="match status" value="1"/>
</dbReference>
<accession>A0A5C5R9L4</accession>
<protein>
    <submittedName>
        <fullName evidence="7">ABC transporter ATP-binding protein</fullName>
    </submittedName>
</protein>
<keyword evidence="7" id="KW-0067">ATP-binding</keyword>
<dbReference type="InterPro" id="IPR011527">
    <property type="entry name" value="ABC1_TM_dom"/>
</dbReference>
<comment type="subcellular location">
    <subcellularLocation>
        <location evidence="1">Cell membrane</location>
        <topology evidence="1">Multi-pass membrane protein</topology>
    </subcellularLocation>
</comment>
<dbReference type="GO" id="GO:0005886">
    <property type="term" value="C:plasma membrane"/>
    <property type="evidence" value="ECO:0007669"/>
    <property type="project" value="UniProtKB-SubCell"/>
</dbReference>
<name>A0A5C5R9L4_9ACTN</name>
<evidence type="ECO:0000256" key="5">
    <source>
        <dbReference type="SAM" id="Phobius"/>
    </source>
</evidence>
<organism evidence="7 8">
    <name type="scientific">Tsukamurella conjunctivitidis</name>
    <dbReference type="NCBI Taxonomy" id="2592068"/>
    <lineage>
        <taxon>Bacteria</taxon>
        <taxon>Bacillati</taxon>
        <taxon>Actinomycetota</taxon>
        <taxon>Actinomycetes</taxon>
        <taxon>Mycobacteriales</taxon>
        <taxon>Tsukamurellaceae</taxon>
        <taxon>Tsukamurella</taxon>
    </lineage>
</organism>
<keyword evidence="2 5" id="KW-0812">Transmembrane</keyword>
<feature type="transmembrane region" description="Helical" evidence="5">
    <location>
        <begin position="67"/>
        <end position="85"/>
    </location>
</feature>
<evidence type="ECO:0000256" key="2">
    <source>
        <dbReference type="ARBA" id="ARBA00022692"/>
    </source>
</evidence>
<comment type="caution">
    <text evidence="7">The sequence shown here is derived from an EMBL/GenBank/DDBJ whole genome shotgun (WGS) entry which is preliminary data.</text>
</comment>
<dbReference type="SUPFAM" id="SSF90123">
    <property type="entry name" value="ABC transporter transmembrane region"/>
    <property type="match status" value="1"/>
</dbReference>